<dbReference type="AlphaFoldDB" id="A0A2N3QM54"/>
<accession>A0A2N3QM54</accession>
<evidence type="ECO:0000313" key="2">
    <source>
        <dbReference type="Proteomes" id="UP000233727"/>
    </source>
</evidence>
<evidence type="ECO:0000313" key="1">
    <source>
        <dbReference type="EMBL" id="PKU92733.1"/>
    </source>
</evidence>
<proteinExistence type="predicted"/>
<comment type="caution">
    <text evidence="1">The sequence shown here is derived from an EMBL/GenBank/DDBJ whole genome shotgun (WGS) entry which is preliminary data.</text>
</comment>
<name>A0A2N3QM54_9BIFI</name>
<dbReference type="EMBL" id="PCGY01000011">
    <property type="protein sequence ID" value="PKU92733.1"/>
    <property type="molecule type" value="Genomic_DNA"/>
</dbReference>
<gene>
    <name evidence="1" type="ORF">CQR47_0582</name>
</gene>
<protein>
    <submittedName>
        <fullName evidence="1">Uncharacterized protein</fullName>
    </submittedName>
</protein>
<dbReference type="Proteomes" id="UP000233727">
    <property type="component" value="Unassembled WGS sequence"/>
</dbReference>
<sequence>MQPFATLLARCRAVTSLFAVDSNIAMQVTNAWSFAFDGTPTYRIDTSQEHVDSRSVAAAIDQCPSSIVVFEGTPDMVNEALLFSPTRQDSKKTLIFPVGAYANLSLIAPEVWDSMLLVPSEQLVALPAEHRAVRHCVKIPPTEPLNSLQVVDELNDLGSTFADAVPLKSLAHLAAFRAAAKGLCGANVWLQYQLAVRTNAAQDAKHAQALSGRLGSVDAVQDLLAALDGHHHVR</sequence>
<reference evidence="1 2" key="1">
    <citation type="submission" date="2017-10" db="EMBL/GenBank/DDBJ databases">
        <title>Bifidobacterium genomics.</title>
        <authorList>
            <person name="Lugli G.A."/>
            <person name="Milani C."/>
            <person name="Mancabelli L."/>
        </authorList>
    </citation>
    <scope>NUCLEOTIDE SEQUENCE [LARGE SCALE GENOMIC DNA]</scope>
    <source>
        <strain evidence="1 2">1542B</strain>
    </source>
</reference>
<organism evidence="1 2">
    <name type="scientific">Bifidobacterium thermophilum</name>
    <dbReference type="NCBI Taxonomy" id="33905"/>
    <lineage>
        <taxon>Bacteria</taxon>
        <taxon>Bacillati</taxon>
        <taxon>Actinomycetota</taxon>
        <taxon>Actinomycetes</taxon>
        <taxon>Bifidobacteriales</taxon>
        <taxon>Bifidobacteriaceae</taxon>
        <taxon>Bifidobacterium</taxon>
    </lineage>
</organism>